<dbReference type="GO" id="GO:0006694">
    <property type="term" value="P:steroid biosynthetic process"/>
    <property type="evidence" value="ECO:0007669"/>
    <property type="project" value="InterPro"/>
</dbReference>
<dbReference type="OrthoDB" id="9811743at2"/>
<dbReference type="Proteomes" id="UP000323917">
    <property type="component" value="Chromosome"/>
</dbReference>
<keyword evidence="2" id="KW-0560">Oxidoreductase</keyword>
<dbReference type="GO" id="GO:0016853">
    <property type="term" value="F:isomerase activity"/>
    <property type="evidence" value="ECO:0007669"/>
    <property type="project" value="UniProtKB-KW"/>
</dbReference>
<accession>A0A5B9QA99</accession>
<dbReference type="Gene3D" id="3.40.50.720">
    <property type="entry name" value="NAD(P)-binding Rossmann-like Domain"/>
    <property type="match status" value="1"/>
</dbReference>
<dbReference type="EMBL" id="CP042913">
    <property type="protein sequence ID" value="QEG34392.1"/>
    <property type="molecule type" value="Genomic_DNA"/>
</dbReference>
<name>A0A5B9QA99_9BACT</name>
<sequence>MHTLVTGGGGFLGRAIVEQLLARGDQVRSFSRGVHAELTELGVEVVRGDIRDAEAVAQACEGIECVFHTAAIAGIGGTWNRFYSANTLGTENVIAACRRHGVQSLVYTSSPSVTFAGGDQCGVTECEAPIDLAWLEKNECHYSRSKALAEQGVLAANCEQLATCALRPHLIWGPGDPHLVPRLIHRAKSGRLRRVGDGTNLVDVIHVENAARAHLQAADSLVRPDSPVAGKTYFLSQGEPVNCWQWINQILALVNVPPVIKSISLKKALRIGQACEWGYRIARSQQEPPMTRFLAWQLASSHWFDISAARQDFGYQPLVSTAEGMQQLAAWLQPS</sequence>
<dbReference type="SUPFAM" id="SSF51735">
    <property type="entry name" value="NAD(P)-binding Rossmann-fold domains"/>
    <property type="match status" value="1"/>
</dbReference>
<proteinExistence type="inferred from homology"/>
<dbReference type="InterPro" id="IPR002225">
    <property type="entry name" value="3Beta_OHSteriod_DH/Estase"/>
</dbReference>
<dbReference type="GO" id="GO:0016616">
    <property type="term" value="F:oxidoreductase activity, acting on the CH-OH group of donors, NAD or NADP as acceptor"/>
    <property type="evidence" value="ECO:0007669"/>
    <property type="project" value="InterPro"/>
</dbReference>
<dbReference type="InterPro" id="IPR050177">
    <property type="entry name" value="Lipid_A_modif_metabolic_enz"/>
</dbReference>
<dbReference type="KEGG" id="bgok:Pr1d_16680"/>
<evidence type="ECO:0000259" key="3">
    <source>
        <dbReference type="Pfam" id="PF01073"/>
    </source>
</evidence>
<dbReference type="PANTHER" id="PTHR43245:SF51">
    <property type="entry name" value="SHORT CHAIN DEHYDROGENASE_REDUCTASE FAMILY 42E, MEMBER 2"/>
    <property type="match status" value="1"/>
</dbReference>
<organism evidence="4 5">
    <name type="scientific">Bythopirellula goksoeyrii</name>
    <dbReference type="NCBI Taxonomy" id="1400387"/>
    <lineage>
        <taxon>Bacteria</taxon>
        <taxon>Pseudomonadati</taxon>
        <taxon>Planctomycetota</taxon>
        <taxon>Planctomycetia</taxon>
        <taxon>Pirellulales</taxon>
        <taxon>Lacipirellulaceae</taxon>
        <taxon>Bythopirellula</taxon>
    </lineage>
</organism>
<evidence type="ECO:0000313" key="4">
    <source>
        <dbReference type="EMBL" id="QEG34392.1"/>
    </source>
</evidence>
<dbReference type="Pfam" id="PF01073">
    <property type="entry name" value="3Beta_HSD"/>
    <property type="match status" value="1"/>
</dbReference>
<evidence type="ECO:0000256" key="2">
    <source>
        <dbReference type="ARBA" id="ARBA00023002"/>
    </source>
</evidence>
<dbReference type="RefSeq" id="WP_148076300.1">
    <property type="nucleotide sequence ID" value="NZ_CP042913.1"/>
</dbReference>
<reference evidence="4 5" key="1">
    <citation type="submission" date="2019-08" db="EMBL/GenBank/DDBJ databases">
        <title>Deep-cultivation of Planctomycetes and their phenomic and genomic characterization uncovers novel biology.</title>
        <authorList>
            <person name="Wiegand S."/>
            <person name="Jogler M."/>
            <person name="Boedeker C."/>
            <person name="Pinto D."/>
            <person name="Vollmers J."/>
            <person name="Rivas-Marin E."/>
            <person name="Kohn T."/>
            <person name="Peeters S.H."/>
            <person name="Heuer A."/>
            <person name="Rast P."/>
            <person name="Oberbeckmann S."/>
            <person name="Bunk B."/>
            <person name="Jeske O."/>
            <person name="Meyerdierks A."/>
            <person name="Storesund J.E."/>
            <person name="Kallscheuer N."/>
            <person name="Luecker S."/>
            <person name="Lage O.M."/>
            <person name="Pohl T."/>
            <person name="Merkel B.J."/>
            <person name="Hornburger P."/>
            <person name="Mueller R.-W."/>
            <person name="Bruemmer F."/>
            <person name="Labrenz M."/>
            <person name="Spormann A.M."/>
            <person name="Op den Camp H."/>
            <person name="Overmann J."/>
            <person name="Amann R."/>
            <person name="Jetten M.S.M."/>
            <person name="Mascher T."/>
            <person name="Medema M.H."/>
            <person name="Devos D.P."/>
            <person name="Kaster A.-K."/>
            <person name="Ovreas L."/>
            <person name="Rohde M."/>
            <person name="Galperin M.Y."/>
            <person name="Jogler C."/>
        </authorList>
    </citation>
    <scope>NUCLEOTIDE SEQUENCE [LARGE SCALE GENOMIC DNA]</scope>
    <source>
        <strain evidence="4 5">Pr1d</strain>
    </source>
</reference>
<comment type="similarity">
    <text evidence="1">Belongs to the 3-beta-HSD family.</text>
</comment>
<dbReference type="InterPro" id="IPR036291">
    <property type="entry name" value="NAD(P)-bd_dom_sf"/>
</dbReference>
<keyword evidence="5" id="KW-1185">Reference proteome</keyword>
<keyword evidence="4" id="KW-0413">Isomerase</keyword>
<gene>
    <name evidence="4" type="ORF">Pr1d_16680</name>
</gene>
<evidence type="ECO:0000313" key="5">
    <source>
        <dbReference type="Proteomes" id="UP000323917"/>
    </source>
</evidence>
<dbReference type="PANTHER" id="PTHR43245">
    <property type="entry name" value="BIFUNCTIONAL POLYMYXIN RESISTANCE PROTEIN ARNA"/>
    <property type="match status" value="1"/>
</dbReference>
<dbReference type="AlphaFoldDB" id="A0A5B9QA99"/>
<protein>
    <submittedName>
        <fullName evidence="4">3 beta-hydroxysteroid dehydrogenase/Delta 5--&gt;4-isomerase</fullName>
    </submittedName>
</protein>
<feature type="domain" description="3-beta hydroxysteroid dehydrogenase/isomerase" evidence="3">
    <location>
        <begin position="4"/>
        <end position="250"/>
    </location>
</feature>
<evidence type="ECO:0000256" key="1">
    <source>
        <dbReference type="ARBA" id="ARBA00009219"/>
    </source>
</evidence>